<dbReference type="PANTHER" id="PTHR46017">
    <property type="entry name" value="ALPHA-MANNOSIDASE 2C1"/>
    <property type="match status" value="1"/>
</dbReference>
<dbReference type="InterPro" id="IPR000602">
    <property type="entry name" value="Glyco_hydro_38_N"/>
</dbReference>
<dbReference type="SUPFAM" id="SSF88713">
    <property type="entry name" value="Glycoside hydrolase/deacetylase"/>
    <property type="match status" value="1"/>
</dbReference>
<dbReference type="Pfam" id="PF17677">
    <property type="entry name" value="Glyco_hydro38C2"/>
    <property type="match status" value="1"/>
</dbReference>
<accession>A0AAV8ULG1</accession>
<evidence type="ECO:0000256" key="2">
    <source>
        <dbReference type="ARBA" id="ARBA00009792"/>
    </source>
</evidence>
<dbReference type="Gene3D" id="3.20.110.10">
    <property type="entry name" value="Glycoside hydrolase 38, N terminal domain"/>
    <property type="match status" value="1"/>
</dbReference>
<protein>
    <recommendedName>
        <fullName evidence="3">alpha-mannosidase</fullName>
        <ecNumber evidence="3">3.2.1.24</ecNumber>
    </recommendedName>
</protein>
<dbReference type="InterPro" id="IPR041147">
    <property type="entry name" value="GH38_C"/>
</dbReference>
<dbReference type="Gene3D" id="2.60.40.2220">
    <property type="match status" value="1"/>
</dbReference>
<comment type="similarity">
    <text evidence="2">Belongs to the glycosyl hydrolase 38 family.</text>
</comment>
<proteinExistence type="inferred from homology"/>
<evidence type="ECO:0000256" key="6">
    <source>
        <dbReference type="ARBA" id="ARBA00023295"/>
    </source>
</evidence>
<dbReference type="Gene3D" id="1.20.1270.50">
    <property type="entry name" value="Glycoside hydrolase family 38, central domain"/>
    <property type="match status" value="1"/>
</dbReference>
<dbReference type="InterPro" id="IPR028995">
    <property type="entry name" value="Glyco_hydro_57/38_cen_sf"/>
</dbReference>
<evidence type="ECO:0000256" key="4">
    <source>
        <dbReference type="ARBA" id="ARBA00022723"/>
    </source>
</evidence>
<dbReference type="InterPro" id="IPR054723">
    <property type="entry name" value="Ams1-like_N"/>
</dbReference>
<sequence>MAVEYKNERIARERIGVFTGWKDFAVGGNQPIGRKQHTLLGQVWSAPDRTCIDLEVSDRQERIPFAEVKDLHFERTEVGESFGPTWSTFWFKLKIRISPEYSGKEVHLMWDSNSEAMVWLDQGQPRQGLTGGGGVVRRDYYPLFHEVPNGGAEVVLYVEMACNGLFGAGRGGHIEPPDPTCSYTLSECGISTFDAEAWQLLQCVTFLEGCATSLPVGNTRKQTALHCANRVINAVDVLDKDTYGKGLEIADKYFIQSGTSRPHDSNEFARTGATPTVFAIGNCHIDTAWLWPYAETRRKCARSWSTQVRNMEKYPEYQFVCSQAQQLEWVKEDYPSLYKEIKAWHKKGQFLVTGGTWIEMDCNMPSGESLVRQFLIGQRFFESEFGAPCNVFWLPDTFGYSSQLPQIMKSAGIEFFLTQKLSWNLFNKFPHSVFRWEGLDGSEVIGHFPPADSYNTSVKVDEVIKTVQDNKDAGVLNAAMMLFGHGDGGGGPNPAMIESLRIMRNNVPGLPDVVADTPKRFFKHAASRYSELPRWVGELYFELHRGTYTSQAMIKKGNRKAELSLRKADLVIGVFASIRDSASERDLITEFSDLLSHCWKLLMLHQFHDTLPGTCIRPVVEEAEAGHRKILEHAKRVSSDLVFRLTGLSSSALRVEEREQEKEKVLVLFNPNAFLSTPVVVNVSVGVDSEMLLKSSLVQQVDTETSLVVVEDVPSSIALTISPKTMSELQEDYRCSVAHRGDRLYLNNGHLKVEMGLDGRLYSLVLRGSGNVPDSPNFVKGCANRFVLYDDISLFWDAWDVEAYNFEKCYPVDSAVSFKVLETGPLRATLQFEYVLGSDSRIIQTVSLESFSNLLTFDNFVSWHLDRKMLRVEFDTFLRSPSASYETQYGYVQRPTHFNTSWDAAKFEVCGHRYADLSEKNYGLAILNDCKYGYSVRDSLMRLSLLRSPKSPDDLCDMGDHQYKYALLPHKGSFPCVDVMRSAVAFNQSAELRVISGNYVREDGIGEMFALEDENEQQYKGSVLLDCVKKAEVGYDLVLRLYESLGGTETVRVKVSSRLGFKEAMLCNILEEKTGELEAIEVSDWLIVKITLSPFQVQSIRFPRE</sequence>
<comment type="caution">
    <text evidence="8">The sequence shown here is derived from an EMBL/GenBank/DDBJ whole genome shotgun (WGS) entry which is preliminary data.</text>
</comment>
<keyword evidence="4" id="KW-0479">Metal-binding</keyword>
<dbReference type="Pfam" id="PF22907">
    <property type="entry name" value="Ams1-like_1st"/>
    <property type="match status" value="1"/>
</dbReference>
<dbReference type="InterPro" id="IPR027291">
    <property type="entry name" value="Glyco_hydro_38_N_sf"/>
</dbReference>
<dbReference type="GO" id="GO:0030246">
    <property type="term" value="F:carbohydrate binding"/>
    <property type="evidence" value="ECO:0007669"/>
    <property type="project" value="InterPro"/>
</dbReference>
<comment type="catalytic activity">
    <reaction evidence="1">
        <text>Hydrolysis of terminal, non-reducing alpha-D-mannose residues in alpha-D-mannosides.</text>
        <dbReference type="EC" id="3.2.1.24"/>
    </reaction>
</comment>
<dbReference type="Pfam" id="PF09261">
    <property type="entry name" value="Alpha-mann_mid"/>
    <property type="match status" value="1"/>
</dbReference>
<dbReference type="SUPFAM" id="SSF88688">
    <property type="entry name" value="Families 57/38 glycoside transferase middle domain"/>
    <property type="match status" value="1"/>
</dbReference>
<dbReference type="InterPro" id="IPR011682">
    <property type="entry name" value="Glyco_hydro_38_C"/>
</dbReference>
<dbReference type="AlphaFoldDB" id="A0AAV8ULG1"/>
<dbReference type="GO" id="GO:0046872">
    <property type="term" value="F:metal ion binding"/>
    <property type="evidence" value="ECO:0007669"/>
    <property type="project" value="UniProtKB-KW"/>
</dbReference>
<feature type="domain" description="Glycoside hydrolase family 38 central" evidence="7">
    <location>
        <begin position="542"/>
        <end position="627"/>
    </location>
</feature>
<dbReference type="SUPFAM" id="SSF74650">
    <property type="entry name" value="Galactose mutarotase-like"/>
    <property type="match status" value="1"/>
</dbReference>
<dbReference type="InterPro" id="IPR037094">
    <property type="entry name" value="Glyco_hydro_38_cen_sf"/>
</dbReference>
<evidence type="ECO:0000313" key="9">
    <source>
        <dbReference type="Proteomes" id="UP001157974"/>
    </source>
</evidence>
<dbReference type="GO" id="GO:0009313">
    <property type="term" value="P:oligosaccharide catabolic process"/>
    <property type="evidence" value="ECO:0007669"/>
    <property type="project" value="TreeGrafter"/>
</dbReference>
<dbReference type="EC" id="3.2.1.24" evidence="3"/>
<dbReference type="Pfam" id="PF01074">
    <property type="entry name" value="Glyco_hydro_38N"/>
    <property type="match status" value="1"/>
</dbReference>
<dbReference type="SMART" id="SM00872">
    <property type="entry name" value="Alpha-mann_mid"/>
    <property type="match status" value="1"/>
</dbReference>
<evidence type="ECO:0000313" key="8">
    <source>
        <dbReference type="EMBL" id="KAJ8903395.1"/>
    </source>
</evidence>
<evidence type="ECO:0000256" key="1">
    <source>
        <dbReference type="ARBA" id="ARBA00000365"/>
    </source>
</evidence>
<dbReference type="FunFam" id="1.20.1270.50:FF:000004">
    <property type="entry name" value="alpha-mannosidase 2C1 isoform X1"/>
    <property type="match status" value="1"/>
</dbReference>
<evidence type="ECO:0000256" key="5">
    <source>
        <dbReference type="ARBA" id="ARBA00022801"/>
    </source>
</evidence>
<organism evidence="8 9">
    <name type="scientific">Rhodosorus marinus</name>
    <dbReference type="NCBI Taxonomy" id="101924"/>
    <lineage>
        <taxon>Eukaryota</taxon>
        <taxon>Rhodophyta</taxon>
        <taxon>Stylonematophyceae</taxon>
        <taxon>Stylonematales</taxon>
        <taxon>Stylonemataceae</taxon>
        <taxon>Rhodosorus</taxon>
    </lineage>
</organism>
<gene>
    <name evidence="8" type="ORF">NDN08_004503</name>
</gene>
<dbReference type="GO" id="GO:0004559">
    <property type="term" value="F:alpha-mannosidase activity"/>
    <property type="evidence" value="ECO:0007669"/>
    <property type="project" value="UniProtKB-EC"/>
</dbReference>
<dbReference type="Proteomes" id="UP001157974">
    <property type="component" value="Unassembled WGS sequence"/>
</dbReference>
<dbReference type="FunFam" id="3.20.110.10:FF:000002">
    <property type="entry name" value="alpha-mannosidase 2C1 isoform X1"/>
    <property type="match status" value="1"/>
</dbReference>
<keyword evidence="9" id="KW-1185">Reference proteome</keyword>
<keyword evidence="5" id="KW-0378">Hydrolase</keyword>
<dbReference type="GO" id="GO:0006013">
    <property type="term" value="P:mannose metabolic process"/>
    <property type="evidence" value="ECO:0007669"/>
    <property type="project" value="InterPro"/>
</dbReference>
<evidence type="ECO:0000256" key="3">
    <source>
        <dbReference type="ARBA" id="ARBA00012752"/>
    </source>
</evidence>
<dbReference type="Pfam" id="PF07748">
    <property type="entry name" value="Glyco_hydro_38C"/>
    <property type="match status" value="1"/>
</dbReference>
<dbReference type="InterPro" id="IPR015341">
    <property type="entry name" value="Glyco_hydro_38_cen"/>
</dbReference>
<dbReference type="FunFam" id="2.70.98.30:FF:000001">
    <property type="entry name" value="alpha-mannosidase 2C1 isoform X2"/>
    <property type="match status" value="1"/>
</dbReference>
<reference evidence="8 9" key="1">
    <citation type="journal article" date="2023" name="Nat. Commun.">
        <title>Origin of minicircular mitochondrial genomes in red algae.</title>
        <authorList>
            <person name="Lee Y."/>
            <person name="Cho C.H."/>
            <person name="Lee Y.M."/>
            <person name="Park S.I."/>
            <person name="Yang J.H."/>
            <person name="West J.A."/>
            <person name="Bhattacharya D."/>
            <person name="Yoon H.S."/>
        </authorList>
    </citation>
    <scope>NUCLEOTIDE SEQUENCE [LARGE SCALE GENOMIC DNA]</scope>
    <source>
        <strain evidence="8 9">CCMP1338</strain>
        <tissue evidence="8">Whole cell</tissue>
    </source>
</reference>
<evidence type="ECO:0000259" key="7">
    <source>
        <dbReference type="SMART" id="SM00872"/>
    </source>
</evidence>
<dbReference type="EMBL" id="JAMWBK010000007">
    <property type="protein sequence ID" value="KAJ8903395.1"/>
    <property type="molecule type" value="Genomic_DNA"/>
</dbReference>
<name>A0AAV8ULG1_9RHOD</name>
<keyword evidence="6" id="KW-0326">Glycosidase</keyword>
<dbReference type="InterPro" id="IPR011013">
    <property type="entry name" value="Gal_mutarotase_sf_dom"/>
</dbReference>
<dbReference type="PANTHER" id="PTHR46017:SF1">
    <property type="entry name" value="ALPHA-MANNOSIDASE 2C1"/>
    <property type="match status" value="1"/>
</dbReference>
<dbReference type="Gene3D" id="2.70.98.30">
    <property type="entry name" value="Golgi alpha-mannosidase II, domain 4"/>
    <property type="match status" value="1"/>
</dbReference>
<dbReference type="InterPro" id="IPR011330">
    <property type="entry name" value="Glyco_hydro/deAcase_b/a-brl"/>
</dbReference>